<sequence>MISQAPFQDFITSCQALKGDEKGEAQTFLNRFFQAFGYADAIAAGATFEERVSRGSAAGKTGFADLVWKPRVLIEMKKRGTDLSKHYAQALQYWTNLVPNRPRYVLLCNFDQFWIYDFNVQVDTPVDVVELGQLPSRISAFAFMEVGHRTPVFRNNQVEITEKAARRMGELYQCLKVRAKNGSFSEAQAQRFILQSVLAMFAEDRGLLSTAMFIECVQDCVNGGSTYDILGGLFREMNTPGQTPAGRYQGVDYFNGGLFAQVQPLELSREELQLLDVAAREDWGKVRPAIFGNIFEKSADDVERHARGMHFTSEVDIMKIIRPTISRFWEEQIEAETTIGELNQLQLQLQQYRVLDPACGSGNFLYLAYQELKRIEVMLLDKIAAKRRAPMTQGISFVTPNQFYGLDTNPFAVELARVTLMIGRKIAIDKHHLTESALPLDTLDQNIICADALFTPWPKADAIIGNPPFLGGKHLRLNLGDDYIDRIFAKYTDVKDSVHFCSYWFRLAHQNLPENGRAGLVGTNSISQGKSRTAALDYISQNNGIIHDAISTQEWSGEAAVHVSIVNWIKVRPSPQASLTREEGDPIGGRARQIPRVLLERARELRQRQTPAEQILWECLRNRGLANAKFRRQHNLGSYIADFYCHQARLVVELDGPIHKERKDYDQRRDQWMQEQGLTVLRFRNDEVFANLSDVLDRITQHLLPPNELPSPSRRGAGGEVHISCYLDSQPVPFITSSLRATVDVTTAKRLKANLNKCFQGVIQNGKGFIVTEQQVKDWVKNDPKNEDVLKLFLGGSDLTDIPHGCPSRWIIDFVDMSLEEASQYQKPLEWLKNTIPQERANNRNPRLKTYWWKYEGKRLEMRIVLESLSFYFAVTEVSKWSIFLPCQKNWLPSNLVHPVASDDFYVLGILTSKLHRAWVKAQSSTLKGDTRYTHNTCFETFPFPQTATAQQIEKIRATMQKLHDYRTEQMEQKQWGITKLYNAYFDEPASQLYQLHAQLDQQVLAAYGFNKNDDLLAKLLALNLECAAKESQGEPIKGPTA</sequence>
<evidence type="ECO:0000259" key="5">
    <source>
        <dbReference type="Pfam" id="PF04480"/>
    </source>
</evidence>
<dbReference type="InterPro" id="IPR029063">
    <property type="entry name" value="SAM-dependent_MTases_sf"/>
</dbReference>
<dbReference type="Pfam" id="PF20473">
    <property type="entry name" value="MmeI_Mtase"/>
    <property type="match status" value="1"/>
</dbReference>
<feature type="domain" description="MmeI-like DNA-methyltransferase" evidence="9">
    <location>
        <begin position="336"/>
        <end position="568"/>
    </location>
</feature>
<dbReference type="InterPro" id="IPR011335">
    <property type="entry name" value="Restrct_endonuc-II-like"/>
</dbReference>
<evidence type="ECO:0000259" key="9">
    <source>
        <dbReference type="Pfam" id="PF20473"/>
    </source>
</evidence>
<evidence type="ECO:0000256" key="3">
    <source>
        <dbReference type="ARBA" id="ARBA00022679"/>
    </source>
</evidence>
<dbReference type="InterPro" id="IPR007569">
    <property type="entry name" value="DUF559"/>
</dbReference>
<dbReference type="SUPFAM" id="SSF53335">
    <property type="entry name" value="S-adenosyl-L-methionine-dependent methyltransferases"/>
    <property type="match status" value="1"/>
</dbReference>
<dbReference type="InterPro" id="IPR046816">
    <property type="entry name" value="MmeI_Mtase"/>
</dbReference>
<evidence type="ECO:0000259" key="7">
    <source>
        <dbReference type="Pfam" id="PF20465"/>
    </source>
</evidence>
<dbReference type="Proteomes" id="UP001268256">
    <property type="component" value="Unassembled WGS sequence"/>
</dbReference>
<dbReference type="InterPro" id="IPR046820">
    <property type="entry name" value="MmeI_TRD"/>
</dbReference>
<comment type="caution">
    <text evidence="10">The sequence shown here is derived from an EMBL/GenBank/DDBJ whole genome shotgun (WGS) entry which is preliminary data.</text>
</comment>
<dbReference type="GO" id="GO:0003676">
    <property type="term" value="F:nucleic acid binding"/>
    <property type="evidence" value="ECO:0007669"/>
    <property type="project" value="InterPro"/>
</dbReference>
<dbReference type="Pfam" id="PF20466">
    <property type="entry name" value="MmeI_TRD"/>
    <property type="match status" value="1"/>
</dbReference>
<dbReference type="InterPro" id="IPR046817">
    <property type="entry name" value="MmeI_N"/>
</dbReference>
<keyword evidence="2" id="KW-0489">Methyltransferase</keyword>
<feature type="domain" description="MmeI-like N-terminal" evidence="6">
    <location>
        <begin position="6"/>
        <end position="176"/>
    </location>
</feature>
<dbReference type="EMBL" id="JAVMIP010000003">
    <property type="protein sequence ID" value="MDS3860360.1"/>
    <property type="molecule type" value="Genomic_DNA"/>
</dbReference>
<dbReference type="InterPro" id="IPR050953">
    <property type="entry name" value="N4_N6_ade-DNA_methylase"/>
</dbReference>
<feature type="domain" description="DUF559" evidence="5">
    <location>
        <begin position="599"/>
        <end position="703"/>
    </location>
</feature>
<evidence type="ECO:0000313" key="11">
    <source>
        <dbReference type="Proteomes" id="UP001268256"/>
    </source>
</evidence>
<keyword evidence="3" id="KW-0808">Transferase</keyword>
<evidence type="ECO:0000256" key="1">
    <source>
        <dbReference type="ARBA" id="ARBA00011900"/>
    </source>
</evidence>
<dbReference type="Gene3D" id="3.40.50.150">
    <property type="entry name" value="Vaccinia Virus protein VP39"/>
    <property type="match status" value="1"/>
</dbReference>
<name>A0AAE4FQL6_9CYAN</name>
<dbReference type="AlphaFoldDB" id="A0AAE4FQL6"/>
<dbReference type="SUPFAM" id="SSF52980">
    <property type="entry name" value="Restriction endonuclease-like"/>
    <property type="match status" value="1"/>
</dbReference>
<dbReference type="InterPro" id="IPR002052">
    <property type="entry name" value="DNA_methylase_N6_adenine_CS"/>
</dbReference>
<evidence type="ECO:0000256" key="4">
    <source>
        <dbReference type="ARBA" id="ARBA00047942"/>
    </source>
</evidence>
<dbReference type="GO" id="GO:0009007">
    <property type="term" value="F:site-specific DNA-methyltransferase (adenine-specific) activity"/>
    <property type="evidence" value="ECO:0007669"/>
    <property type="project" value="UniProtKB-EC"/>
</dbReference>
<evidence type="ECO:0000313" key="10">
    <source>
        <dbReference type="EMBL" id="MDS3860360.1"/>
    </source>
</evidence>
<dbReference type="InterPro" id="IPR046819">
    <property type="entry name" value="MmeI_hel"/>
</dbReference>
<feature type="domain" description="MmeI-like helicase spacer" evidence="7">
    <location>
        <begin position="188"/>
        <end position="259"/>
    </location>
</feature>
<accession>A0AAE4FQL6</accession>
<dbReference type="CDD" id="cd01038">
    <property type="entry name" value="Endonuclease_DUF559"/>
    <property type="match status" value="1"/>
</dbReference>
<evidence type="ECO:0000259" key="8">
    <source>
        <dbReference type="Pfam" id="PF20466"/>
    </source>
</evidence>
<protein>
    <recommendedName>
        <fullName evidence="1">site-specific DNA-methyltransferase (adenine-specific)</fullName>
        <ecNumber evidence="1">2.1.1.72</ecNumber>
    </recommendedName>
</protein>
<reference evidence="11" key="1">
    <citation type="submission" date="2023-07" db="EMBL/GenBank/DDBJ databases">
        <authorList>
            <person name="Luz R."/>
            <person name="Cordeiro R."/>
            <person name="Fonseca A."/>
            <person name="Goncalves V."/>
        </authorList>
    </citation>
    <scope>NUCLEOTIDE SEQUENCE [LARGE SCALE GENOMIC DNA]</scope>
    <source>
        <strain evidence="11">BACA0444</strain>
    </source>
</reference>
<keyword evidence="11" id="KW-1185">Reference proteome</keyword>
<evidence type="ECO:0000259" key="6">
    <source>
        <dbReference type="Pfam" id="PF20464"/>
    </source>
</evidence>
<proteinExistence type="predicted"/>
<dbReference type="Pfam" id="PF20464">
    <property type="entry name" value="MmeI_N"/>
    <property type="match status" value="1"/>
</dbReference>
<dbReference type="InterPro" id="IPR047216">
    <property type="entry name" value="Endonuclease_DUF559_bact"/>
</dbReference>
<dbReference type="PANTHER" id="PTHR33841:SF1">
    <property type="entry name" value="DNA METHYLTRANSFERASE A"/>
    <property type="match status" value="1"/>
</dbReference>
<evidence type="ECO:0000256" key="2">
    <source>
        <dbReference type="ARBA" id="ARBA00022603"/>
    </source>
</evidence>
<comment type="catalytic activity">
    <reaction evidence="4">
        <text>a 2'-deoxyadenosine in DNA + S-adenosyl-L-methionine = an N(6)-methyl-2'-deoxyadenosine in DNA + S-adenosyl-L-homocysteine + H(+)</text>
        <dbReference type="Rhea" id="RHEA:15197"/>
        <dbReference type="Rhea" id="RHEA-COMP:12418"/>
        <dbReference type="Rhea" id="RHEA-COMP:12419"/>
        <dbReference type="ChEBI" id="CHEBI:15378"/>
        <dbReference type="ChEBI" id="CHEBI:57856"/>
        <dbReference type="ChEBI" id="CHEBI:59789"/>
        <dbReference type="ChEBI" id="CHEBI:90615"/>
        <dbReference type="ChEBI" id="CHEBI:90616"/>
        <dbReference type="EC" id="2.1.1.72"/>
    </reaction>
</comment>
<dbReference type="PRINTS" id="PR00507">
    <property type="entry name" value="N12N6MTFRASE"/>
</dbReference>
<dbReference type="PANTHER" id="PTHR33841">
    <property type="entry name" value="DNA METHYLTRANSFERASE YEEA-RELATED"/>
    <property type="match status" value="1"/>
</dbReference>
<dbReference type="EC" id="2.1.1.72" evidence="1"/>
<gene>
    <name evidence="10" type="ORF">RIF25_06015</name>
</gene>
<dbReference type="PROSITE" id="PS00092">
    <property type="entry name" value="N6_MTASE"/>
    <property type="match status" value="1"/>
</dbReference>
<dbReference type="Gene3D" id="3.40.960.10">
    <property type="entry name" value="VSR Endonuclease"/>
    <property type="match status" value="1"/>
</dbReference>
<dbReference type="Pfam" id="PF04480">
    <property type="entry name" value="DUF559"/>
    <property type="match status" value="1"/>
</dbReference>
<dbReference type="Pfam" id="PF20465">
    <property type="entry name" value="MmeI_hel"/>
    <property type="match status" value="1"/>
</dbReference>
<feature type="domain" description="MmeI-like target recognition" evidence="8">
    <location>
        <begin position="747"/>
        <end position="946"/>
    </location>
</feature>
<organism evidence="10 11">
    <name type="scientific">Pseudocalidococcus azoricus BACA0444</name>
    <dbReference type="NCBI Taxonomy" id="2918990"/>
    <lineage>
        <taxon>Bacteria</taxon>
        <taxon>Bacillati</taxon>
        <taxon>Cyanobacteriota</taxon>
        <taxon>Cyanophyceae</taxon>
        <taxon>Acaryochloridales</taxon>
        <taxon>Thermosynechococcaceae</taxon>
        <taxon>Pseudocalidococcus</taxon>
        <taxon>Pseudocalidococcus azoricus</taxon>
    </lineage>
</organism>
<dbReference type="GO" id="GO:0032259">
    <property type="term" value="P:methylation"/>
    <property type="evidence" value="ECO:0007669"/>
    <property type="project" value="UniProtKB-KW"/>
</dbReference>